<keyword evidence="4" id="KW-1185">Reference proteome</keyword>
<organism evidence="3 4">
    <name type="scientific">Panicum virgatum</name>
    <name type="common">Blackwell switchgrass</name>
    <dbReference type="NCBI Taxonomy" id="38727"/>
    <lineage>
        <taxon>Eukaryota</taxon>
        <taxon>Viridiplantae</taxon>
        <taxon>Streptophyta</taxon>
        <taxon>Embryophyta</taxon>
        <taxon>Tracheophyta</taxon>
        <taxon>Spermatophyta</taxon>
        <taxon>Magnoliopsida</taxon>
        <taxon>Liliopsida</taxon>
        <taxon>Poales</taxon>
        <taxon>Poaceae</taxon>
        <taxon>PACMAD clade</taxon>
        <taxon>Panicoideae</taxon>
        <taxon>Panicodae</taxon>
        <taxon>Paniceae</taxon>
        <taxon>Panicinae</taxon>
        <taxon>Panicum</taxon>
        <taxon>Panicum sect. Hiantes</taxon>
    </lineage>
</organism>
<gene>
    <name evidence="3" type="ORF">PVAP13_2NG014201</name>
</gene>
<comment type="caution">
    <text evidence="3">The sequence shown here is derived from an EMBL/GenBank/DDBJ whole genome shotgun (WGS) entry which is preliminary data.</text>
</comment>
<accession>A0A8T0V9H1</accession>
<dbReference type="PANTHER" id="PTHR33116:SF78">
    <property type="entry name" value="OS12G0587133 PROTEIN"/>
    <property type="match status" value="1"/>
</dbReference>
<name>A0A8T0V9H1_PANVG</name>
<dbReference type="Proteomes" id="UP000823388">
    <property type="component" value="Chromosome 2N"/>
</dbReference>
<protein>
    <recommendedName>
        <fullName evidence="2">Reverse transcriptase zinc-binding domain-containing protein</fullName>
    </recommendedName>
</protein>
<feature type="domain" description="Reverse transcriptase zinc-binding" evidence="2">
    <location>
        <begin position="244"/>
        <end position="311"/>
    </location>
</feature>
<evidence type="ECO:0000313" key="3">
    <source>
        <dbReference type="EMBL" id="KAG2631278.1"/>
    </source>
</evidence>
<feature type="region of interest" description="Disordered" evidence="1">
    <location>
        <begin position="394"/>
        <end position="420"/>
    </location>
</feature>
<dbReference type="AlphaFoldDB" id="A0A8T0V9H1"/>
<evidence type="ECO:0000259" key="2">
    <source>
        <dbReference type="Pfam" id="PF13966"/>
    </source>
</evidence>
<reference evidence="3" key="1">
    <citation type="submission" date="2020-05" db="EMBL/GenBank/DDBJ databases">
        <title>WGS assembly of Panicum virgatum.</title>
        <authorList>
            <person name="Lovell J.T."/>
            <person name="Jenkins J."/>
            <person name="Shu S."/>
            <person name="Juenger T.E."/>
            <person name="Schmutz J."/>
        </authorList>
    </citation>
    <scope>NUCLEOTIDE SEQUENCE</scope>
    <source>
        <strain evidence="3">AP13</strain>
    </source>
</reference>
<dbReference type="EMBL" id="CM029040">
    <property type="protein sequence ID" value="KAG2631278.1"/>
    <property type="molecule type" value="Genomic_DNA"/>
</dbReference>
<feature type="compositionally biased region" description="Polar residues" evidence="1">
    <location>
        <begin position="394"/>
        <end position="415"/>
    </location>
</feature>
<sequence>MAHVLLKKKLLAKITAVIRNFWWAGVQEEDASQPLHLRAWEDICRDKAQGGLGIKRIDLVNKSLLIKMAWSIASYQDPYLSAILKAKYYPSNSFWTAPLHTPRSIFWASILKIKNYLHEHSFYQIAKGNTNIWSQPWVASWNNMHDRLQDNAPRTSIPNIVSDLWIQHTKHWDTQKIELFFGPQSVQEVTKIQIINHHHDDYLCWDTSITGTCTAKEAYLMLANQNPAPINNQGSRSLPQPILHILNIIWRNSLLQPRLKTFTWRLLRQALATGQRAGRFSQHIDEKCACCGNLETDNHLFFSCHFARAVWFAGTPSIRTDLLPQGPQGVQQEVSSLITPTTSMQEIQRLITTMWFLWKARNDLRFNKKEWKVSHVLHAVKADIHISHTITQELQNQPSAPTQPQNTAPPHNNTLPPFPGTRCYVDAAITPDAQRSNQDKLALEF</sequence>
<proteinExistence type="predicted"/>
<evidence type="ECO:0000256" key="1">
    <source>
        <dbReference type="SAM" id="MobiDB-lite"/>
    </source>
</evidence>
<dbReference type="Pfam" id="PF13966">
    <property type="entry name" value="zf-RVT"/>
    <property type="match status" value="1"/>
</dbReference>
<dbReference type="InterPro" id="IPR026960">
    <property type="entry name" value="RVT-Znf"/>
</dbReference>
<dbReference type="PANTHER" id="PTHR33116">
    <property type="entry name" value="REVERSE TRANSCRIPTASE ZINC-BINDING DOMAIN-CONTAINING PROTEIN-RELATED-RELATED"/>
    <property type="match status" value="1"/>
</dbReference>
<evidence type="ECO:0000313" key="4">
    <source>
        <dbReference type="Proteomes" id="UP000823388"/>
    </source>
</evidence>